<organism evidence="1 2">
    <name type="scientific">Catharanthus roseus</name>
    <name type="common">Madagascar periwinkle</name>
    <name type="synonym">Vinca rosea</name>
    <dbReference type="NCBI Taxonomy" id="4058"/>
    <lineage>
        <taxon>Eukaryota</taxon>
        <taxon>Viridiplantae</taxon>
        <taxon>Streptophyta</taxon>
        <taxon>Embryophyta</taxon>
        <taxon>Tracheophyta</taxon>
        <taxon>Spermatophyta</taxon>
        <taxon>Magnoliopsida</taxon>
        <taxon>eudicotyledons</taxon>
        <taxon>Gunneridae</taxon>
        <taxon>Pentapetalae</taxon>
        <taxon>asterids</taxon>
        <taxon>lamiids</taxon>
        <taxon>Gentianales</taxon>
        <taxon>Apocynaceae</taxon>
        <taxon>Rauvolfioideae</taxon>
        <taxon>Vinceae</taxon>
        <taxon>Catharanthinae</taxon>
        <taxon>Catharanthus</taxon>
    </lineage>
</organism>
<evidence type="ECO:0000313" key="1">
    <source>
        <dbReference type="EMBL" id="KAI5650501.1"/>
    </source>
</evidence>
<gene>
    <name evidence="1" type="ORF">M9H77_36506</name>
</gene>
<comment type="caution">
    <text evidence="1">The sequence shown here is derived from an EMBL/GenBank/DDBJ whole genome shotgun (WGS) entry which is preliminary data.</text>
</comment>
<proteinExistence type="predicted"/>
<protein>
    <submittedName>
        <fullName evidence="1">Uncharacterized protein</fullName>
    </submittedName>
</protein>
<dbReference type="EMBL" id="CM044708">
    <property type="protein sequence ID" value="KAI5650501.1"/>
    <property type="molecule type" value="Genomic_DNA"/>
</dbReference>
<sequence length="111" mass="12907">MSNLYIVRSELYPSYQKPSRWQIFEHTMRTCKYSLQLSTSRSLTSLHLYMPGVDMFVPVWNRRYRRTSTACSTTRLSASAPLNSTSTPVQYVPSGIVTRRLNKERLLDIVL</sequence>
<name>A0ACB9ZUK8_CATRO</name>
<reference evidence="2" key="1">
    <citation type="journal article" date="2023" name="Nat. Plants">
        <title>Single-cell RNA sequencing provides a high-resolution roadmap for understanding the multicellular compartmentation of specialized metabolism.</title>
        <authorList>
            <person name="Sun S."/>
            <person name="Shen X."/>
            <person name="Li Y."/>
            <person name="Li Y."/>
            <person name="Wang S."/>
            <person name="Li R."/>
            <person name="Zhang H."/>
            <person name="Shen G."/>
            <person name="Guo B."/>
            <person name="Wei J."/>
            <person name="Xu J."/>
            <person name="St-Pierre B."/>
            <person name="Chen S."/>
            <person name="Sun C."/>
        </authorList>
    </citation>
    <scope>NUCLEOTIDE SEQUENCE [LARGE SCALE GENOMIC DNA]</scope>
</reference>
<evidence type="ECO:0000313" key="2">
    <source>
        <dbReference type="Proteomes" id="UP001060085"/>
    </source>
</evidence>
<accession>A0ACB9ZUK8</accession>
<keyword evidence="2" id="KW-1185">Reference proteome</keyword>
<dbReference type="Proteomes" id="UP001060085">
    <property type="component" value="Linkage Group LG08"/>
</dbReference>